<dbReference type="HOGENOM" id="CLU_1901801_0_0_2"/>
<dbReference type="RefSeq" id="WP_008086639.1">
    <property type="nucleotide sequence ID" value="NC_013926.1"/>
</dbReference>
<evidence type="ECO:0000313" key="1">
    <source>
        <dbReference type="EMBL" id="ADD08032.1"/>
    </source>
</evidence>
<reference evidence="1" key="1">
    <citation type="submission" date="2010-02" db="EMBL/GenBank/DDBJ databases">
        <title>Complete sequence of Aciduliprofundum boonei T469.</title>
        <authorList>
            <consortium name="US DOE Joint Genome Institute"/>
            <person name="Lucas S."/>
            <person name="Copeland A."/>
            <person name="Lapidus A."/>
            <person name="Cheng J.-F."/>
            <person name="Bruce D."/>
            <person name="Goodwin L."/>
            <person name="Pitluck S."/>
            <person name="Saunders E."/>
            <person name="Detter J.C."/>
            <person name="Han C."/>
            <person name="Tapia R."/>
            <person name="Land M."/>
            <person name="Hauser L."/>
            <person name="Kyrpides N."/>
            <person name="Mikhailova N."/>
            <person name="Flores G."/>
            <person name="Reysenbach A.-L."/>
            <person name="Woyke T."/>
        </authorList>
    </citation>
    <scope>NUCLEOTIDE SEQUENCE</scope>
    <source>
        <strain evidence="1">T469</strain>
    </source>
</reference>
<dbReference type="KEGG" id="abi:Aboo_0220"/>
<dbReference type="EMBL" id="CP001941">
    <property type="protein sequence ID" value="ADD08032.1"/>
    <property type="molecule type" value="Genomic_DNA"/>
</dbReference>
<accession>B5IHE1</accession>
<dbReference type="Proteomes" id="UP000001400">
    <property type="component" value="Chromosome"/>
</dbReference>
<keyword evidence="2" id="KW-1185">Reference proteome</keyword>
<dbReference type="GeneID" id="8827161"/>
<name>B5IHE1_ACIB4</name>
<dbReference type="AlphaFoldDB" id="B5IHE1"/>
<organism evidence="1 2">
    <name type="scientific">Aciduliprofundum boonei (strain DSM 19572 / T469)</name>
    <dbReference type="NCBI Taxonomy" id="439481"/>
    <lineage>
        <taxon>Archaea</taxon>
        <taxon>Methanobacteriati</taxon>
        <taxon>Thermoplasmatota</taxon>
        <taxon>DHVE2 group</taxon>
        <taxon>Candidatus Aciduliprofundum</taxon>
    </lineage>
</organism>
<dbReference type="eggNOG" id="arCOG10113">
    <property type="taxonomic scope" value="Archaea"/>
</dbReference>
<gene>
    <name evidence="1" type="ordered locus">Aboo_0220</name>
</gene>
<proteinExistence type="predicted"/>
<sequence>MDEETTQTEYYAQPLPPEAESIKSLVKITGIISLVFGILNLIWGIAGIIVIVGIVGIIFGIIDLLIWSNCKKINGLIDQRNYKEAKDKTLIWMIIGFIFGGLIPGILLLIAYIKYDEVIRISQQSTVPPPPPS</sequence>
<dbReference type="OrthoDB" id="368650at2157"/>
<evidence type="ECO:0000313" key="2">
    <source>
        <dbReference type="Proteomes" id="UP000001400"/>
    </source>
</evidence>
<dbReference type="STRING" id="439481.Aboo_0220"/>
<protein>
    <submittedName>
        <fullName evidence="1">Uncharacterized protein</fullName>
    </submittedName>
</protein>